<evidence type="ECO:0000313" key="3">
    <source>
        <dbReference type="Proteomes" id="UP001162156"/>
    </source>
</evidence>
<name>A0AAV8Y555_9CUCU</name>
<protein>
    <submittedName>
        <fullName evidence="2">Uncharacterized protein</fullName>
    </submittedName>
</protein>
<accession>A0AAV8Y555</accession>
<dbReference type="AlphaFoldDB" id="A0AAV8Y555"/>
<evidence type="ECO:0000256" key="1">
    <source>
        <dbReference type="SAM" id="MobiDB-lite"/>
    </source>
</evidence>
<dbReference type="EMBL" id="JANEYF010002429">
    <property type="protein sequence ID" value="KAJ8946594.1"/>
    <property type="molecule type" value="Genomic_DNA"/>
</dbReference>
<feature type="region of interest" description="Disordered" evidence="1">
    <location>
        <begin position="22"/>
        <end position="62"/>
    </location>
</feature>
<organism evidence="2 3">
    <name type="scientific">Rhamnusium bicolor</name>
    <dbReference type="NCBI Taxonomy" id="1586634"/>
    <lineage>
        <taxon>Eukaryota</taxon>
        <taxon>Metazoa</taxon>
        <taxon>Ecdysozoa</taxon>
        <taxon>Arthropoda</taxon>
        <taxon>Hexapoda</taxon>
        <taxon>Insecta</taxon>
        <taxon>Pterygota</taxon>
        <taxon>Neoptera</taxon>
        <taxon>Endopterygota</taxon>
        <taxon>Coleoptera</taxon>
        <taxon>Polyphaga</taxon>
        <taxon>Cucujiformia</taxon>
        <taxon>Chrysomeloidea</taxon>
        <taxon>Cerambycidae</taxon>
        <taxon>Lepturinae</taxon>
        <taxon>Rhagiini</taxon>
        <taxon>Rhamnusium</taxon>
    </lineage>
</organism>
<dbReference type="Proteomes" id="UP001162156">
    <property type="component" value="Unassembled WGS sequence"/>
</dbReference>
<sequence>MNLATWCKFSCTNRKATVSTDLDVNNDDTTPELQDAPECSGVMGPKKKKIKKQISVRPSEKS</sequence>
<feature type="compositionally biased region" description="Basic residues" evidence="1">
    <location>
        <begin position="45"/>
        <end position="54"/>
    </location>
</feature>
<evidence type="ECO:0000313" key="2">
    <source>
        <dbReference type="EMBL" id="KAJ8946594.1"/>
    </source>
</evidence>
<comment type="caution">
    <text evidence="2">The sequence shown here is derived from an EMBL/GenBank/DDBJ whole genome shotgun (WGS) entry which is preliminary data.</text>
</comment>
<proteinExistence type="predicted"/>
<gene>
    <name evidence="2" type="ORF">NQ314_008849</name>
</gene>
<reference evidence="2" key="1">
    <citation type="journal article" date="2023" name="Insect Mol. Biol.">
        <title>Genome sequencing provides insights into the evolution of gene families encoding plant cell wall-degrading enzymes in longhorned beetles.</title>
        <authorList>
            <person name="Shin N.R."/>
            <person name="Okamura Y."/>
            <person name="Kirsch R."/>
            <person name="Pauchet Y."/>
        </authorList>
    </citation>
    <scope>NUCLEOTIDE SEQUENCE</scope>
    <source>
        <strain evidence="2">RBIC_L_NR</strain>
    </source>
</reference>
<keyword evidence="3" id="KW-1185">Reference proteome</keyword>